<organism evidence="2 3">
    <name type="scientific">Pseudomonas rhizosphaerae</name>
    <dbReference type="NCBI Taxonomy" id="216142"/>
    <lineage>
        <taxon>Bacteria</taxon>
        <taxon>Pseudomonadati</taxon>
        <taxon>Pseudomonadota</taxon>
        <taxon>Gammaproteobacteria</taxon>
        <taxon>Pseudomonadales</taxon>
        <taxon>Pseudomonadaceae</taxon>
        <taxon>Pseudomonas</taxon>
    </lineage>
</organism>
<dbReference type="AlphaFoldDB" id="A0A089Z1S5"/>
<dbReference type="RefSeq" id="WP_043193117.1">
    <property type="nucleotide sequence ID" value="NZ_CP009533.1"/>
</dbReference>
<dbReference type="InterPro" id="IPR039366">
    <property type="entry name" value="Pilotin"/>
</dbReference>
<evidence type="ECO:0000313" key="3">
    <source>
        <dbReference type="Proteomes" id="UP000029499"/>
    </source>
</evidence>
<reference evidence="2 3" key="1">
    <citation type="journal article" date="2015" name="J. Biotechnol.">
        <title>Complete genome sequence of Pseudomonas rhizosphaerae IH5T (=DSM 16299T), a phosphate-solubilizing rhizobacterium for bacterial biofertilizer.</title>
        <authorList>
            <person name="Kwak Y."/>
            <person name="Jung B.K."/>
            <person name="Shin J.H."/>
        </authorList>
    </citation>
    <scope>NUCLEOTIDE SEQUENCE [LARGE SCALE GENOMIC DNA]</scope>
    <source>
        <strain evidence="2">DSM 16299</strain>
    </source>
</reference>
<feature type="signal peptide" evidence="1">
    <location>
        <begin position="1"/>
        <end position="21"/>
    </location>
</feature>
<protein>
    <submittedName>
        <fullName evidence="2">Lipoprotein</fullName>
    </submittedName>
</protein>
<proteinExistence type="predicted"/>
<accession>A0A089Z1S5</accession>
<gene>
    <name evidence="2" type="ORF">LT40_20915</name>
</gene>
<dbReference type="STRING" id="216142.LT40_20915"/>
<evidence type="ECO:0000313" key="2">
    <source>
        <dbReference type="EMBL" id="AIS19715.1"/>
    </source>
</evidence>
<dbReference type="PANTHER" id="PTHR38013">
    <property type="entry name" value="GLYCOPROTEIN/POLYSACCHARIDE METABOLISM"/>
    <property type="match status" value="1"/>
</dbReference>
<evidence type="ECO:0000256" key="1">
    <source>
        <dbReference type="SAM" id="SignalP"/>
    </source>
</evidence>
<dbReference type="Proteomes" id="UP000029499">
    <property type="component" value="Chromosome"/>
</dbReference>
<dbReference type="Pfam" id="PF09619">
    <property type="entry name" value="YscW"/>
    <property type="match status" value="1"/>
</dbReference>
<dbReference type="InterPro" id="IPR053196">
    <property type="entry name" value="Lipoprotein_YbaY-like"/>
</dbReference>
<dbReference type="PANTHER" id="PTHR38013:SF1">
    <property type="entry name" value="GLYCOPROTEIN_POLYSACCHARIDE METABOLISM"/>
    <property type="match status" value="1"/>
</dbReference>
<sequence length="133" mass="14220">MKRLSLIVLSALIGACSSLQPAPKATLEGEAFYLQRIALPPSAVLTVSLQDVSLADAPAVALARQSGPITGQVPLPFKLEYDPAQVKPGHRYSVSARVEADGHLLFISTQHHGVTLDGKDEQPLRIRMDAASR</sequence>
<keyword evidence="3" id="KW-1185">Reference proteome</keyword>
<dbReference type="HOGENOM" id="CLU_130974_1_1_6"/>
<dbReference type="PROSITE" id="PS51257">
    <property type="entry name" value="PROKAR_LIPOPROTEIN"/>
    <property type="match status" value="1"/>
</dbReference>
<keyword evidence="1" id="KW-0732">Signal</keyword>
<name>A0A089Z1S5_9PSED</name>
<dbReference type="EMBL" id="CP009533">
    <property type="protein sequence ID" value="AIS19715.1"/>
    <property type="molecule type" value="Genomic_DNA"/>
</dbReference>
<dbReference type="OrthoDB" id="5348860at2"/>
<dbReference type="KEGG" id="prh:LT40_20915"/>
<feature type="chain" id="PRO_5001852444" evidence="1">
    <location>
        <begin position="22"/>
        <end position="133"/>
    </location>
</feature>
<keyword evidence="2" id="KW-0449">Lipoprotein</keyword>
<dbReference type="eggNOG" id="COG3126">
    <property type="taxonomic scope" value="Bacteria"/>
</dbReference>